<evidence type="ECO:0000256" key="3">
    <source>
        <dbReference type="ARBA" id="ARBA00022982"/>
    </source>
</evidence>
<evidence type="ECO:0000256" key="5">
    <source>
        <dbReference type="ARBA" id="ARBA00023284"/>
    </source>
</evidence>
<evidence type="ECO:0000256" key="1">
    <source>
        <dbReference type="ARBA" id="ARBA00008987"/>
    </source>
</evidence>
<dbReference type="SUPFAM" id="SSF52833">
    <property type="entry name" value="Thioredoxin-like"/>
    <property type="match status" value="1"/>
</dbReference>
<dbReference type="AlphaFoldDB" id="A0A0P9CY29"/>
<gene>
    <name evidence="11" type="ORF">SE17_27155</name>
</gene>
<dbReference type="GO" id="GO:0045454">
    <property type="term" value="P:cell redox homeostasis"/>
    <property type="evidence" value="ECO:0007669"/>
    <property type="project" value="TreeGrafter"/>
</dbReference>
<dbReference type="InterPro" id="IPR005746">
    <property type="entry name" value="Thioredoxin"/>
</dbReference>
<dbReference type="PRINTS" id="PR00421">
    <property type="entry name" value="THIOREDOXIN"/>
</dbReference>
<dbReference type="Pfam" id="PF00085">
    <property type="entry name" value="Thioredoxin"/>
    <property type="match status" value="1"/>
</dbReference>
<reference evidence="11 12" key="1">
    <citation type="submission" date="2015-09" db="EMBL/GenBank/DDBJ databases">
        <title>Draft genome sequence of Kouleothrix aurantiaca JCM 19913.</title>
        <authorList>
            <person name="Hemp J."/>
        </authorList>
    </citation>
    <scope>NUCLEOTIDE SEQUENCE [LARGE SCALE GENOMIC DNA]</scope>
    <source>
        <strain evidence="11 12">COM-B</strain>
    </source>
</reference>
<evidence type="ECO:0000256" key="9">
    <source>
        <dbReference type="PIRSR" id="PIRSR000077-4"/>
    </source>
</evidence>
<feature type="disulfide bond" description="Redox-active" evidence="9">
    <location>
        <begin position="32"/>
        <end position="35"/>
    </location>
</feature>
<feature type="site" description="Deprotonates C-terminal active site Cys" evidence="8">
    <location>
        <position position="26"/>
    </location>
</feature>
<dbReference type="CDD" id="cd02947">
    <property type="entry name" value="TRX_family"/>
    <property type="match status" value="1"/>
</dbReference>
<feature type="active site" description="Nucleophile" evidence="8">
    <location>
        <position position="32"/>
    </location>
</feature>
<dbReference type="InterPro" id="IPR017937">
    <property type="entry name" value="Thioredoxin_CS"/>
</dbReference>
<dbReference type="Proteomes" id="UP000050509">
    <property type="component" value="Unassembled WGS sequence"/>
</dbReference>
<evidence type="ECO:0000256" key="8">
    <source>
        <dbReference type="PIRSR" id="PIRSR000077-1"/>
    </source>
</evidence>
<dbReference type="PIRSF" id="PIRSF000077">
    <property type="entry name" value="Thioredoxin"/>
    <property type="match status" value="1"/>
</dbReference>
<organism evidence="11 12">
    <name type="scientific">Kouleothrix aurantiaca</name>
    <dbReference type="NCBI Taxonomy" id="186479"/>
    <lineage>
        <taxon>Bacteria</taxon>
        <taxon>Bacillati</taxon>
        <taxon>Chloroflexota</taxon>
        <taxon>Chloroflexia</taxon>
        <taxon>Chloroflexales</taxon>
        <taxon>Roseiflexineae</taxon>
        <taxon>Roseiflexaceae</taxon>
        <taxon>Kouleothrix</taxon>
    </lineage>
</organism>
<feature type="active site" description="Nucleophile" evidence="8">
    <location>
        <position position="35"/>
    </location>
</feature>
<dbReference type="PROSITE" id="PS51352">
    <property type="entry name" value="THIOREDOXIN_2"/>
    <property type="match status" value="1"/>
</dbReference>
<proteinExistence type="inferred from homology"/>
<evidence type="ECO:0000313" key="12">
    <source>
        <dbReference type="Proteomes" id="UP000050509"/>
    </source>
</evidence>
<dbReference type="PATRIC" id="fig|186479.3.peg.1723"/>
<feature type="domain" description="Thioredoxin" evidence="10">
    <location>
        <begin position="1"/>
        <end position="108"/>
    </location>
</feature>
<evidence type="ECO:0000256" key="7">
    <source>
        <dbReference type="PIRNR" id="PIRNR000077"/>
    </source>
</evidence>
<dbReference type="EMBL" id="LJCR01001413">
    <property type="protein sequence ID" value="KPV50402.1"/>
    <property type="molecule type" value="Genomic_DNA"/>
</dbReference>
<dbReference type="PANTHER" id="PTHR45663:SF11">
    <property type="entry name" value="GEO12009P1"/>
    <property type="match status" value="1"/>
</dbReference>
<evidence type="ECO:0000256" key="6">
    <source>
        <dbReference type="NCBIfam" id="TIGR01068"/>
    </source>
</evidence>
<sequence>MAKPVAVTDTEFEQKVLKSDVPVVVDFWAPWCGPCRAVAPILDELAGEYEGKLTIAKVNTDEDQQWASQLGIMAIPTMVVFKDGQEIGRLQGARPKSMLKQEFDRIVS</sequence>
<dbReference type="FunFam" id="3.40.30.10:FF:000001">
    <property type="entry name" value="Thioredoxin"/>
    <property type="match status" value="1"/>
</dbReference>
<evidence type="ECO:0000259" key="10">
    <source>
        <dbReference type="PROSITE" id="PS51352"/>
    </source>
</evidence>
<evidence type="ECO:0000313" key="11">
    <source>
        <dbReference type="EMBL" id="KPV50402.1"/>
    </source>
</evidence>
<dbReference type="GO" id="GO:0015035">
    <property type="term" value="F:protein-disulfide reductase activity"/>
    <property type="evidence" value="ECO:0007669"/>
    <property type="project" value="UniProtKB-UniRule"/>
</dbReference>
<keyword evidence="5 9" id="KW-0676">Redox-active center</keyword>
<name>A0A0P9CY29_9CHLR</name>
<feature type="site" description="Contributes to redox potential value" evidence="8">
    <location>
        <position position="33"/>
    </location>
</feature>
<dbReference type="PROSITE" id="PS00194">
    <property type="entry name" value="THIOREDOXIN_1"/>
    <property type="match status" value="1"/>
</dbReference>
<evidence type="ECO:0000256" key="2">
    <source>
        <dbReference type="ARBA" id="ARBA00022448"/>
    </source>
</evidence>
<evidence type="ECO:0000256" key="4">
    <source>
        <dbReference type="ARBA" id="ARBA00023157"/>
    </source>
</evidence>
<keyword evidence="3" id="KW-0249">Electron transport</keyword>
<dbReference type="PROSITE" id="PS51354">
    <property type="entry name" value="GLUTAREDOXIN_2"/>
    <property type="match status" value="1"/>
</dbReference>
<accession>A0A0P9CY29</accession>
<dbReference type="NCBIfam" id="TIGR01068">
    <property type="entry name" value="thioredoxin"/>
    <property type="match status" value="1"/>
</dbReference>
<keyword evidence="2" id="KW-0813">Transport</keyword>
<comment type="similarity">
    <text evidence="1 7">Belongs to the thioredoxin family.</text>
</comment>
<dbReference type="InterPro" id="IPR036249">
    <property type="entry name" value="Thioredoxin-like_sf"/>
</dbReference>
<keyword evidence="4 9" id="KW-1015">Disulfide bond</keyword>
<keyword evidence="12" id="KW-1185">Reference proteome</keyword>
<dbReference type="InterPro" id="IPR013766">
    <property type="entry name" value="Thioredoxin_domain"/>
</dbReference>
<comment type="caution">
    <text evidence="11">The sequence shown here is derived from an EMBL/GenBank/DDBJ whole genome shotgun (WGS) entry which is preliminary data.</text>
</comment>
<dbReference type="PANTHER" id="PTHR45663">
    <property type="entry name" value="GEO12009P1"/>
    <property type="match status" value="1"/>
</dbReference>
<dbReference type="GO" id="GO:0005829">
    <property type="term" value="C:cytosol"/>
    <property type="evidence" value="ECO:0007669"/>
    <property type="project" value="TreeGrafter"/>
</dbReference>
<dbReference type="Gene3D" id="3.40.30.10">
    <property type="entry name" value="Glutaredoxin"/>
    <property type="match status" value="1"/>
</dbReference>
<protein>
    <recommendedName>
        <fullName evidence="6 7">Thioredoxin</fullName>
    </recommendedName>
</protein>
<feature type="site" description="Contributes to redox potential value" evidence="8">
    <location>
        <position position="34"/>
    </location>
</feature>